<sequence>QDKRRLYGVGFAVRNFLLPSVEPPSQGTERILSLRLTTSSGPLHIFSVYAPTLCSTAEDKDAFYYELDAKIAEIPPKDNLLMLGDFNARVGADYITWPHCIGHFGVGKLNENG</sequence>
<dbReference type="Proteomes" id="UP001529510">
    <property type="component" value="Unassembled WGS sequence"/>
</dbReference>
<dbReference type="Gene3D" id="3.60.10.10">
    <property type="entry name" value="Endonuclease/exonuclease/phosphatase"/>
    <property type="match status" value="1"/>
</dbReference>
<protein>
    <recommendedName>
        <fullName evidence="3">Endonuclease/exonuclease/phosphatase domain-containing protein</fullName>
    </recommendedName>
</protein>
<evidence type="ECO:0000313" key="2">
    <source>
        <dbReference type="Proteomes" id="UP001529510"/>
    </source>
</evidence>
<dbReference type="AlphaFoldDB" id="A0ABD0R9A6"/>
<feature type="non-terminal residue" evidence="1">
    <location>
        <position position="1"/>
    </location>
</feature>
<dbReference type="InterPro" id="IPR036691">
    <property type="entry name" value="Endo/exonu/phosph_ase_sf"/>
</dbReference>
<feature type="non-terminal residue" evidence="1">
    <location>
        <position position="113"/>
    </location>
</feature>
<dbReference type="SUPFAM" id="SSF56219">
    <property type="entry name" value="DNase I-like"/>
    <property type="match status" value="1"/>
</dbReference>
<evidence type="ECO:0008006" key="3">
    <source>
        <dbReference type="Google" id="ProtNLM"/>
    </source>
</evidence>
<dbReference type="EMBL" id="JAMKFB020000004">
    <property type="protein sequence ID" value="KAL0195113.1"/>
    <property type="molecule type" value="Genomic_DNA"/>
</dbReference>
<evidence type="ECO:0000313" key="1">
    <source>
        <dbReference type="EMBL" id="KAL0195113.1"/>
    </source>
</evidence>
<proteinExistence type="predicted"/>
<gene>
    <name evidence="1" type="ORF">M9458_008685</name>
</gene>
<organism evidence="1 2">
    <name type="scientific">Cirrhinus mrigala</name>
    <name type="common">Mrigala</name>
    <dbReference type="NCBI Taxonomy" id="683832"/>
    <lineage>
        <taxon>Eukaryota</taxon>
        <taxon>Metazoa</taxon>
        <taxon>Chordata</taxon>
        <taxon>Craniata</taxon>
        <taxon>Vertebrata</taxon>
        <taxon>Euteleostomi</taxon>
        <taxon>Actinopterygii</taxon>
        <taxon>Neopterygii</taxon>
        <taxon>Teleostei</taxon>
        <taxon>Ostariophysi</taxon>
        <taxon>Cypriniformes</taxon>
        <taxon>Cyprinidae</taxon>
        <taxon>Labeoninae</taxon>
        <taxon>Labeonini</taxon>
        <taxon>Cirrhinus</taxon>
    </lineage>
</organism>
<accession>A0ABD0R9A6</accession>
<reference evidence="1 2" key="1">
    <citation type="submission" date="2024-05" db="EMBL/GenBank/DDBJ databases">
        <title>Genome sequencing and assembly of Indian major carp, Cirrhinus mrigala (Hamilton, 1822).</title>
        <authorList>
            <person name="Mohindra V."/>
            <person name="Chowdhury L.M."/>
            <person name="Lal K."/>
            <person name="Jena J.K."/>
        </authorList>
    </citation>
    <scope>NUCLEOTIDE SEQUENCE [LARGE SCALE GENOMIC DNA]</scope>
    <source>
        <strain evidence="1">CM1030</strain>
        <tissue evidence="1">Blood</tissue>
    </source>
</reference>
<name>A0ABD0R9A6_CIRMR</name>
<keyword evidence="2" id="KW-1185">Reference proteome</keyword>
<comment type="caution">
    <text evidence="1">The sequence shown here is derived from an EMBL/GenBank/DDBJ whole genome shotgun (WGS) entry which is preliminary data.</text>
</comment>